<proteinExistence type="predicted"/>
<keyword evidence="2" id="KW-0067">ATP-binding</keyword>
<dbReference type="SUPFAM" id="SSF140931">
    <property type="entry name" value="Fic-like"/>
    <property type="match status" value="1"/>
</dbReference>
<feature type="domain" description="Fido" evidence="3">
    <location>
        <begin position="75"/>
        <end position="225"/>
    </location>
</feature>
<protein>
    <recommendedName>
        <fullName evidence="3">Fido domain-containing protein</fullName>
    </recommendedName>
</protein>
<evidence type="ECO:0000256" key="1">
    <source>
        <dbReference type="PIRSR" id="PIRSR640198-1"/>
    </source>
</evidence>
<dbReference type="InterPro" id="IPR036597">
    <property type="entry name" value="Fido-like_dom_sf"/>
</dbReference>
<feature type="binding site" evidence="2">
    <location>
        <begin position="166"/>
        <end position="173"/>
    </location>
    <ligand>
        <name>ATP</name>
        <dbReference type="ChEBI" id="CHEBI:30616"/>
    </ligand>
</feature>
<evidence type="ECO:0000313" key="5">
    <source>
        <dbReference type="Proteomes" id="UP000177135"/>
    </source>
</evidence>
<dbReference type="Proteomes" id="UP000177135">
    <property type="component" value="Unassembled WGS sequence"/>
</dbReference>
<dbReference type="EMBL" id="MFEC01000027">
    <property type="protein sequence ID" value="OGE70970.1"/>
    <property type="molecule type" value="Genomic_DNA"/>
</dbReference>
<comment type="caution">
    <text evidence="4">The sequence shown here is derived from an EMBL/GenBank/DDBJ whole genome shotgun (WGS) entry which is preliminary data.</text>
</comment>
<dbReference type="Gene3D" id="1.10.3290.10">
    <property type="entry name" value="Fido-like domain"/>
    <property type="match status" value="1"/>
</dbReference>
<sequence length="235" mass="27395">MDVALTQDDVVEPLWLAYKKTSQYRQGLNKAIPPHYPLVEEQEKLGLKSIYNLFVKELSSNRNTRLELKNRGVGNWLMEWKKMHEMLFHHILKDCGHFRKKDLRFGNPGDEDLHHIPHYPFVTIEISVLAAKINCLLVKSYSTNEEKYQVLAQIHYQFIRIHPFADGNGRIARALTDQLAIYFGFPPAIVGYPRHDIKTREHYHKAIRVCVEDPSCNELALWISGYIEEQLKSIA</sequence>
<organism evidence="4 5">
    <name type="scientific">Candidatus Daviesbacteria bacterium RIFOXYD1_FULL_41_10</name>
    <dbReference type="NCBI Taxonomy" id="1797801"/>
    <lineage>
        <taxon>Bacteria</taxon>
        <taxon>Candidatus Daviesiibacteriota</taxon>
    </lineage>
</organism>
<feature type="active site" evidence="1">
    <location>
        <position position="162"/>
    </location>
</feature>
<dbReference type="GO" id="GO:0005524">
    <property type="term" value="F:ATP binding"/>
    <property type="evidence" value="ECO:0007669"/>
    <property type="project" value="UniProtKB-KW"/>
</dbReference>
<evidence type="ECO:0000259" key="3">
    <source>
        <dbReference type="PROSITE" id="PS51459"/>
    </source>
</evidence>
<dbReference type="Pfam" id="PF02661">
    <property type="entry name" value="Fic"/>
    <property type="match status" value="1"/>
</dbReference>
<dbReference type="InterPro" id="IPR003812">
    <property type="entry name" value="Fido"/>
</dbReference>
<keyword evidence="2" id="KW-0547">Nucleotide-binding</keyword>
<evidence type="ECO:0000256" key="2">
    <source>
        <dbReference type="PIRSR" id="PIRSR640198-2"/>
    </source>
</evidence>
<name>A0A1F5N0G3_9BACT</name>
<accession>A0A1F5N0G3</accession>
<gene>
    <name evidence="4" type="ORF">A2617_03955</name>
</gene>
<reference evidence="4 5" key="1">
    <citation type="journal article" date="2016" name="Nat. Commun.">
        <title>Thousands of microbial genomes shed light on interconnected biogeochemical processes in an aquifer system.</title>
        <authorList>
            <person name="Anantharaman K."/>
            <person name="Brown C.T."/>
            <person name="Hug L.A."/>
            <person name="Sharon I."/>
            <person name="Castelle C.J."/>
            <person name="Probst A.J."/>
            <person name="Thomas B.C."/>
            <person name="Singh A."/>
            <person name="Wilkins M.J."/>
            <person name="Karaoz U."/>
            <person name="Brodie E.L."/>
            <person name="Williams K.H."/>
            <person name="Hubbard S.S."/>
            <person name="Banfield J.F."/>
        </authorList>
    </citation>
    <scope>NUCLEOTIDE SEQUENCE [LARGE SCALE GENOMIC DNA]</scope>
</reference>
<dbReference type="PANTHER" id="PTHR13504">
    <property type="entry name" value="FIDO DOMAIN-CONTAINING PROTEIN DDB_G0283145"/>
    <property type="match status" value="1"/>
</dbReference>
<dbReference type="PANTHER" id="PTHR13504:SF38">
    <property type="entry name" value="FIDO DOMAIN-CONTAINING PROTEIN"/>
    <property type="match status" value="1"/>
</dbReference>
<dbReference type="PROSITE" id="PS51459">
    <property type="entry name" value="FIDO"/>
    <property type="match status" value="1"/>
</dbReference>
<dbReference type="AlphaFoldDB" id="A0A1F5N0G3"/>
<evidence type="ECO:0000313" key="4">
    <source>
        <dbReference type="EMBL" id="OGE70970.1"/>
    </source>
</evidence>
<dbReference type="InterPro" id="IPR040198">
    <property type="entry name" value="Fido_containing"/>
</dbReference>